<dbReference type="Gene3D" id="3.40.50.1820">
    <property type="entry name" value="alpha/beta hydrolase"/>
    <property type="match status" value="1"/>
</dbReference>
<protein>
    <submittedName>
        <fullName evidence="2">Esterase family protein</fullName>
    </submittedName>
</protein>
<evidence type="ECO:0000313" key="3">
    <source>
        <dbReference type="Proteomes" id="UP001432075"/>
    </source>
</evidence>
<keyword evidence="1" id="KW-0812">Transmembrane</keyword>
<feature type="transmembrane region" description="Helical" evidence="1">
    <location>
        <begin position="38"/>
        <end position="60"/>
    </location>
</feature>
<dbReference type="PANTHER" id="PTHR48098">
    <property type="entry name" value="ENTEROCHELIN ESTERASE-RELATED"/>
    <property type="match status" value="1"/>
</dbReference>
<dbReference type="SUPFAM" id="SSF53474">
    <property type="entry name" value="alpha/beta-Hydrolases"/>
    <property type="match status" value="1"/>
</dbReference>
<sequence>MSLTSTTLLAVFLLATAIVFTAAVWLWPRLARRGWRQVLGRVGLVVVVQALVLSSVGLAANRSFLIYGSWTELAGREKATAADHADVAGGSAVEVIGRVKPDYPGGGTRRLGGDIQKIMIQGQKSKIATPAYVYLPPEYFQKGNEKRKFPAAIVLTGFPGTAENLLEGLRYPKTMWTLAKEKKSQPMILVMMRPTVAPPRNTQCVDIPDGGPQTETFFGTDLPQAISGAYRVGTSPRNWAIMGDSTGGYCALKVALQHPESYSAGVGLSADYKPDIDSKSGDLFHGNTKEERRSDLLWSLDHLPQGNSSFLVTTSLQGEGNYGPTQEFIKKVKAPARVSSITLGSGGHNFNTWNREIPPSLVWLSGRLSAQ</sequence>
<accession>A0ABZ1RTY5</accession>
<evidence type="ECO:0000313" key="2">
    <source>
        <dbReference type="EMBL" id="WUO49969.1"/>
    </source>
</evidence>
<dbReference type="EMBL" id="CP108057">
    <property type="protein sequence ID" value="WUO49969.1"/>
    <property type="molecule type" value="Genomic_DNA"/>
</dbReference>
<reference evidence="2" key="1">
    <citation type="submission" date="2022-10" db="EMBL/GenBank/DDBJ databases">
        <title>The complete genomes of actinobacterial strains from the NBC collection.</title>
        <authorList>
            <person name="Joergensen T.S."/>
            <person name="Alvarez Arevalo M."/>
            <person name="Sterndorff E.B."/>
            <person name="Faurdal D."/>
            <person name="Vuksanovic O."/>
            <person name="Mourched A.-S."/>
            <person name="Charusanti P."/>
            <person name="Shaw S."/>
            <person name="Blin K."/>
            <person name="Weber T."/>
        </authorList>
    </citation>
    <scope>NUCLEOTIDE SEQUENCE</scope>
    <source>
        <strain evidence="2">NBC_00283</strain>
    </source>
</reference>
<dbReference type="InterPro" id="IPR029058">
    <property type="entry name" value="AB_hydrolase_fold"/>
</dbReference>
<dbReference type="Proteomes" id="UP001432075">
    <property type="component" value="Chromosome"/>
</dbReference>
<keyword evidence="1" id="KW-0472">Membrane</keyword>
<name>A0ABZ1RTY5_9ACTN</name>
<dbReference type="PANTHER" id="PTHR48098:SF1">
    <property type="entry name" value="DIACYLGLYCEROL ACYLTRANSFERASE_MYCOLYLTRANSFERASE AG85A"/>
    <property type="match status" value="1"/>
</dbReference>
<dbReference type="InterPro" id="IPR050583">
    <property type="entry name" value="Mycobacterial_A85_antigen"/>
</dbReference>
<keyword evidence="1" id="KW-1133">Transmembrane helix</keyword>
<dbReference type="RefSeq" id="WP_190031451.1">
    <property type="nucleotide sequence ID" value="NZ_BMVE01000007.1"/>
</dbReference>
<evidence type="ECO:0000256" key="1">
    <source>
        <dbReference type="SAM" id="Phobius"/>
    </source>
</evidence>
<dbReference type="Pfam" id="PF00756">
    <property type="entry name" value="Esterase"/>
    <property type="match status" value="1"/>
</dbReference>
<organism evidence="2 3">
    <name type="scientific">Streptomyces goshikiensis</name>
    <dbReference type="NCBI Taxonomy" id="1942"/>
    <lineage>
        <taxon>Bacteria</taxon>
        <taxon>Bacillati</taxon>
        <taxon>Actinomycetota</taxon>
        <taxon>Actinomycetes</taxon>
        <taxon>Kitasatosporales</taxon>
        <taxon>Streptomycetaceae</taxon>
        <taxon>Streptomyces</taxon>
    </lineage>
</organism>
<gene>
    <name evidence="2" type="ORF">OHU17_31345</name>
</gene>
<keyword evidence="3" id="KW-1185">Reference proteome</keyword>
<feature type="transmembrane region" description="Helical" evidence="1">
    <location>
        <begin position="6"/>
        <end position="26"/>
    </location>
</feature>
<proteinExistence type="predicted"/>
<dbReference type="InterPro" id="IPR000801">
    <property type="entry name" value="Esterase-like"/>
</dbReference>